<reference evidence="2 3" key="1">
    <citation type="journal article" date="2021" name="Sci. Rep.">
        <title>The distribution of antibiotic resistance genes in chicken gut microbiota commensals.</title>
        <authorList>
            <person name="Juricova H."/>
            <person name="Matiasovicova J."/>
            <person name="Kubasova T."/>
            <person name="Cejkova D."/>
            <person name="Rychlik I."/>
        </authorList>
    </citation>
    <scope>NUCLEOTIDE SEQUENCE [LARGE SCALE GENOMIC DNA]</scope>
    <source>
        <strain evidence="2 3">An435</strain>
    </source>
</reference>
<dbReference type="RefSeq" id="WP_204571699.1">
    <property type="nucleotide sequence ID" value="NZ_JACJLL010000001.1"/>
</dbReference>
<name>A0ABS2FB88_9CLOT</name>
<evidence type="ECO:0000256" key="1">
    <source>
        <dbReference type="SAM" id="Coils"/>
    </source>
</evidence>
<protein>
    <submittedName>
        <fullName evidence="2">Uncharacterized protein</fullName>
    </submittedName>
</protein>
<evidence type="ECO:0000313" key="3">
    <source>
        <dbReference type="Proteomes" id="UP000767334"/>
    </source>
</evidence>
<keyword evidence="1" id="KW-0175">Coiled coil</keyword>
<comment type="caution">
    <text evidence="2">The sequence shown here is derived from an EMBL/GenBank/DDBJ whole genome shotgun (WGS) entry which is preliminary data.</text>
</comment>
<organism evidence="2 3">
    <name type="scientific">Clostridium saudiense</name>
    <dbReference type="NCBI Taxonomy" id="1414720"/>
    <lineage>
        <taxon>Bacteria</taxon>
        <taxon>Bacillati</taxon>
        <taxon>Bacillota</taxon>
        <taxon>Clostridia</taxon>
        <taxon>Eubacteriales</taxon>
        <taxon>Clostridiaceae</taxon>
        <taxon>Clostridium</taxon>
    </lineage>
</organism>
<dbReference type="Proteomes" id="UP000767334">
    <property type="component" value="Unassembled WGS sequence"/>
</dbReference>
<accession>A0ABS2FB88</accession>
<sequence>MNKLEKLMKLSNEAVDLIKEFREEAEILGTNPLRSISIKNGGEVIEVDDDFDGIKEYPINKISSIFELEMRGVGPCTAGFYEAVSLAEADLEYDFKRYSKEEFKEYVGNLKYAEYRCEAIYERLEEIEKEVEELKVEI</sequence>
<gene>
    <name evidence="2" type="ORF">H6A19_00325</name>
</gene>
<evidence type="ECO:0000313" key="2">
    <source>
        <dbReference type="EMBL" id="MBM6817795.1"/>
    </source>
</evidence>
<feature type="coiled-coil region" evidence="1">
    <location>
        <begin position="110"/>
        <end position="137"/>
    </location>
</feature>
<proteinExistence type="predicted"/>
<dbReference type="EMBL" id="JACJLL010000001">
    <property type="protein sequence ID" value="MBM6817795.1"/>
    <property type="molecule type" value="Genomic_DNA"/>
</dbReference>
<keyword evidence="3" id="KW-1185">Reference proteome</keyword>